<organism evidence="1 2">
    <name type="scientific">Enterobacter cloacae subsp. cloacae (strain ATCC 13047 / DSM 30054 / NBRC 13535 / NCTC 10005 / WDCM 00083 / NCDC 279-56)</name>
    <dbReference type="NCBI Taxonomy" id="716541"/>
    <lineage>
        <taxon>Bacteria</taxon>
        <taxon>Pseudomonadati</taxon>
        <taxon>Pseudomonadota</taxon>
        <taxon>Gammaproteobacteria</taxon>
        <taxon>Enterobacterales</taxon>
        <taxon>Enterobacteriaceae</taxon>
        <taxon>Enterobacter</taxon>
        <taxon>Enterobacter cloacae complex</taxon>
    </lineage>
</organism>
<sequence>MVILHAIQHFKQEKGIYSPDERYKQVEFVKLFFRGRCIHQSIFKNHK</sequence>
<dbReference type="KEGG" id="enc:ECL_02207"/>
<dbReference type="STRING" id="716541.ECL_02207"/>
<gene>
    <name evidence="1" type="ordered locus">ECL_02207</name>
</gene>
<dbReference type="AlphaFoldDB" id="A0A0H3CJE6"/>
<protein>
    <submittedName>
        <fullName evidence="1">Uncharacterized protein</fullName>
    </submittedName>
</protein>
<keyword evidence="2" id="KW-1185">Reference proteome</keyword>
<dbReference type="EMBL" id="CP001918">
    <property type="protein sequence ID" value="ADF61755.1"/>
    <property type="molecule type" value="Genomic_DNA"/>
</dbReference>
<dbReference type="EnsemblBacteria" id="ADF61755">
    <property type="protein sequence ID" value="ADF61755"/>
    <property type="gene ID" value="ECL_02207"/>
</dbReference>
<dbReference type="Proteomes" id="UP000002363">
    <property type="component" value="Chromosome"/>
</dbReference>
<evidence type="ECO:0000313" key="1">
    <source>
        <dbReference type="EMBL" id="ADF61755.1"/>
    </source>
</evidence>
<reference evidence="1 2" key="1">
    <citation type="journal article" date="2010" name="J. Bacteriol.">
        <title>Complete genome sequence of Enterobacter cloacae subsp. cloacae type strain ATCC 13047.</title>
        <authorList>
            <person name="Ren Y."/>
            <person name="Ren Y."/>
            <person name="Zhou Z."/>
            <person name="Guo X."/>
            <person name="Li Y."/>
            <person name="Feng L."/>
            <person name="Wang L."/>
        </authorList>
    </citation>
    <scope>NUCLEOTIDE SEQUENCE [LARGE SCALE GENOMIC DNA]</scope>
    <source>
        <strain evidence="2">ATCC 13047 / DSM 30054 / NBRC 13535 / NCTC 10005 / WDCM 00083 / NCDC 279-56</strain>
    </source>
</reference>
<accession>A0A0H3CJE6</accession>
<dbReference type="HOGENOM" id="CLU_3167599_0_0_6"/>
<proteinExistence type="predicted"/>
<name>A0A0H3CJE6_ENTCC</name>
<evidence type="ECO:0000313" key="2">
    <source>
        <dbReference type="Proteomes" id="UP000002363"/>
    </source>
</evidence>